<evidence type="ECO:0000313" key="4">
    <source>
        <dbReference type="Proteomes" id="UP000236729"/>
    </source>
</evidence>
<dbReference type="EMBL" id="FNVB01000012">
    <property type="protein sequence ID" value="SEG96744.1"/>
    <property type="molecule type" value="Genomic_DNA"/>
</dbReference>
<protein>
    <submittedName>
        <fullName evidence="1">Short-chain dehydrogenase</fullName>
    </submittedName>
</protein>
<keyword evidence="3" id="KW-1185">Reference proteome</keyword>
<dbReference type="AlphaFoldDB" id="A0A1H6EJ46"/>
<evidence type="ECO:0000313" key="3">
    <source>
        <dbReference type="Proteomes" id="UP000199690"/>
    </source>
</evidence>
<dbReference type="Gene3D" id="3.40.50.720">
    <property type="entry name" value="NAD(P)-binding Rossmann-like Domain"/>
    <property type="match status" value="1"/>
</dbReference>
<dbReference type="Pfam" id="PF00106">
    <property type="entry name" value="adh_short"/>
    <property type="match status" value="1"/>
</dbReference>
<dbReference type="InterPro" id="IPR036291">
    <property type="entry name" value="NAD(P)-bd_dom_sf"/>
</dbReference>
<sequence>MHRTLVIVGAGPGLGMGVARAFGKRGYRVGLIARDAERLAASVGELDGLGITAAARPADVADHSALAGALDGLRSELGEIDVLEYSPGPQGAPITSAAETTPETAAAQFALSTLGGVAAVGHVLPAMLRRGSGTLLLTTGVSAKVPAPFLGNVGLAMAGLRNWARALHLELAPKGVHAAAVVIATGITAGNADEIGERYAELAERPDRAEEVIGDVAAFEELVRSAAAVR</sequence>
<proteinExistence type="predicted"/>
<accession>A0A1I2FFE9</accession>
<reference evidence="3 4" key="1">
    <citation type="submission" date="2016-10" db="EMBL/GenBank/DDBJ databases">
        <authorList>
            <person name="Varghese N."/>
            <person name="Submissions S."/>
        </authorList>
    </citation>
    <scope>NUCLEOTIDE SEQUENCE [LARGE SCALE GENOMIC DNA]</scope>
    <source>
        <strain evidence="4">ATCC 20501</strain>
        <strain evidence="2 3">CGMCC 4.3529</strain>
    </source>
</reference>
<accession>A0A1H6EJ46</accession>
<dbReference type="Proteomes" id="UP000236729">
    <property type="component" value="Unassembled WGS sequence"/>
</dbReference>
<reference evidence="1" key="2">
    <citation type="submission" date="2016-10" db="EMBL/GenBank/DDBJ databases">
        <authorList>
            <person name="de Groot N.N."/>
        </authorList>
    </citation>
    <scope>NUCLEOTIDE SEQUENCE [LARGE SCALE GENOMIC DNA]</scope>
    <source>
        <strain evidence="1">ATCC 20501</strain>
    </source>
</reference>
<evidence type="ECO:0000313" key="2">
    <source>
        <dbReference type="EMBL" id="SFF03995.1"/>
    </source>
</evidence>
<name>A0A1H6EJ46_9PSEU</name>
<organism evidence="1 4">
    <name type="scientific">Saccharopolyspora kobensis</name>
    <dbReference type="NCBI Taxonomy" id="146035"/>
    <lineage>
        <taxon>Bacteria</taxon>
        <taxon>Bacillati</taxon>
        <taxon>Actinomycetota</taxon>
        <taxon>Actinomycetes</taxon>
        <taxon>Pseudonocardiales</taxon>
        <taxon>Pseudonocardiaceae</taxon>
        <taxon>Saccharopolyspora</taxon>
    </lineage>
</organism>
<dbReference type="PRINTS" id="PR00081">
    <property type="entry name" value="GDHRDH"/>
</dbReference>
<evidence type="ECO:0000313" key="1">
    <source>
        <dbReference type="EMBL" id="SEG96744.1"/>
    </source>
</evidence>
<dbReference type="PANTHER" id="PTHR43431">
    <property type="entry name" value="OXIDOREDUCTASE, SHORT CHAIN DEHYDROGENASE/REDUCTASE FAMILY (AFU_ORTHOLOGUE AFUA_5G14000)"/>
    <property type="match status" value="1"/>
</dbReference>
<dbReference type="SUPFAM" id="SSF51735">
    <property type="entry name" value="NAD(P)-binding Rossmann-fold domains"/>
    <property type="match status" value="1"/>
</dbReference>
<dbReference type="InterPro" id="IPR002347">
    <property type="entry name" value="SDR_fam"/>
</dbReference>
<dbReference type="PANTHER" id="PTHR43431:SF7">
    <property type="entry name" value="OXIDOREDUCTASE, SHORT CHAIN DEHYDROGENASE_REDUCTASE FAMILY (AFU_ORTHOLOGUE AFUA_5G14000)"/>
    <property type="match status" value="1"/>
</dbReference>
<dbReference type="SMR" id="A0A1H6EJ46"/>
<dbReference type="Proteomes" id="UP000199690">
    <property type="component" value="Unassembled WGS sequence"/>
</dbReference>
<dbReference type="RefSeq" id="WP_093357972.1">
    <property type="nucleotide sequence ID" value="NZ_FNVB01000012.1"/>
</dbReference>
<dbReference type="EMBL" id="FOME01000018">
    <property type="protein sequence ID" value="SFF03995.1"/>
    <property type="molecule type" value="Genomic_DNA"/>
</dbReference>
<gene>
    <name evidence="1" type="ORF">SAMN02982929_06543</name>
    <name evidence="2" type="ORF">SAMN05216506_1184</name>
</gene>